<proteinExistence type="predicted"/>
<keyword evidence="2" id="KW-1185">Reference proteome</keyword>
<dbReference type="EMBL" id="JBHSGN010000046">
    <property type="protein sequence ID" value="MFC4673125.1"/>
    <property type="molecule type" value="Genomic_DNA"/>
</dbReference>
<organism evidence="1 2">
    <name type="scientific">Dysgonomonas termitidis</name>
    <dbReference type="NCBI Taxonomy" id="1516126"/>
    <lineage>
        <taxon>Bacteria</taxon>
        <taxon>Pseudomonadati</taxon>
        <taxon>Bacteroidota</taxon>
        <taxon>Bacteroidia</taxon>
        <taxon>Bacteroidales</taxon>
        <taxon>Dysgonomonadaceae</taxon>
        <taxon>Dysgonomonas</taxon>
    </lineage>
</organism>
<sequence>MEYNQLSNTEKIACVREMNFFRTERHDAAVYLNALRTDNRAIIEEYESFGDRPYQFFLNKRTYDAGLQFGFTGKRFNKYGWLENADFTAKEQIEFTPKDRPVASNHLTIGQGANGKWSYGASYSTGAAGCGYGLGVWGKVFDTRKECLKAALQEIMDGHRRYEKDLKGDTCGNFNARLSREIVRQVKDMFDELTGRKAVQLSFF</sequence>
<evidence type="ECO:0008006" key="3">
    <source>
        <dbReference type="Google" id="ProtNLM"/>
    </source>
</evidence>
<name>A0ABV9KSI3_9BACT</name>
<comment type="caution">
    <text evidence="1">The sequence shown here is derived from an EMBL/GenBank/DDBJ whole genome shotgun (WGS) entry which is preliminary data.</text>
</comment>
<evidence type="ECO:0000313" key="2">
    <source>
        <dbReference type="Proteomes" id="UP001596023"/>
    </source>
</evidence>
<protein>
    <recommendedName>
        <fullName evidence="3">Bacterial toxin 44 domain-containing protein</fullName>
    </recommendedName>
</protein>
<dbReference type="RefSeq" id="WP_379994359.1">
    <property type="nucleotide sequence ID" value="NZ_JBHSGN010000046.1"/>
</dbReference>
<reference evidence="2" key="1">
    <citation type="journal article" date="2019" name="Int. J. Syst. Evol. Microbiol.">
        <title>The Global Catalogue of Microorganisms (GCM) 10K type strain sequencing project: providing services to taxonomists for standard genome sequencing and annotation.</title>
        <authorList>
            <consortium name="The Broad Institute Genomics Platform"/>
            <consortium name="The Broad Institute Genome Sequencing Center for Infectious Disease"/>
            <person name="Wu L."/>
            <person name="Ma J."/>
        </authorList>
    </citation>
    <scope>NUCLEOTIDE SEQUENCE [LARGE SCALE GENOMIC DNA]</scope>
    <source>
        <strain evidence="2">CCUG 66188</strain>
    </source>
</reference>
<gene>
    <name evidence="1" type="ORF">ACFO6W_05435</name>
</gene>
<accession>A0ABV9KSI3</accession>
<evidence type="ECO:0000313" key="1">
    <source>
        <dbReference type="EMBL" id="MFC4673125.1"/>
    </source>
</evidence>
<dbReference type="Proteomes" id="UP001596023">
    <property type="component" value="Unassembled WGS sequence"/>
</dbReference>